<dbReference type="GO" id="GO:0005743">
    <property type="term" value="C:mitochondrial inner membrane"/>
    <property type="evidence" value="ECO:0007669"/>
    <property type="project" value="UniProtKB-SubCell"/>
</dbReference>
<evidence type="ECO:0000313" key="11">
    <source>
        <dbReference type="Proteomes" id="UP000027135"/>
    </source>
</evidence>
<evidence type="ECO:0000256" key="6">
    <source>
        <dbReference type="ARBA" id="ARBA00022989"/>
    </source>
</evidence>
<evidence type="ECO:0000256" key="3">
    <source>
        <dbReference type="ARBA" id="ARBA00014604"/>
    </source>
</evidence>
<proteinExistence type="inferred from homology"/>
<protein>
    <recommendedName>
        <fullName evidence="3">Transmembrane protein 186</fullName>
    </recommendedName>
</protein>
<comment type="similarity">
    <text evidence="2">Belongs to the TMEM186 family.</text>
</comment>
<evidence type="ECO:0000256" key="5">
    <source>
        <dbReference type="ARBA" id="ARBA00022792"/>
    </source>
</evidence>
<dbReference type="FunCoup" id="A0A067R0G1">
    <property type="interactions" value="1752"/>
</dbReference>
<dbReference type="PANTHER" id="PTHR13603">
    <property type="entry name" value="TRANSMEMBRANE PROTEIN 186"/>
    <property type="match status" value="1"/>
</dbReference>
<dbReference type="InterPro" id="IPR026571">
    <property type="entry name" value="Tmem186"/>
</dbReference>
<feature type="transmembrane region" description="Helical" evidence="9">
    <location>
        <begin position="129"/>
        <end position="149"/>
    </location>
</feature>
<dbReference type="eggNOG" id="ENOG502S11D">
    <property type="taxonomic scope" value="Eukaryota"/>
</dbReference>
<dbReference type="EMBL" id="KK853039">
    <property type="protein sequence ID" value="KDR12186.1"/>
    <property type="molecule type" value="Genomic_DNA"/>
</dbReference>
<keyword evidence="5" id="KW-0999">Mitochondrion inner membrane</keyword>
<sequence length="237" mass="26654">MVVPVRGIAHHFCVIKWCNSIISRLGLLPSQTNGYYNLNCKIHADSRNNAKPHFNDFSYVGRRKGSNVQNAVDTSETSKDYYILYRFPYVRVGGVVNKLKKHITAVTVAGVPASVLLQLMNVISTETMIVFITVGGVTCCALYSVGIIFHKLVGSIYLSSDSSTVKISYLNFWGKRVDVFCPLSDVVPFSEMSEKSTDPYVILRRYSTPQKLHFTIRYGTVLNPKRFTDVFGDIDQF</sequence>
<keyword evidence="8 9" id="KW-0472">Membrane</keyword>
<evidence type="ECO:0000256" key="4">
    <source>
        <dbReference type="ARBA" id="ARBA00022692"/>
    </source>
</evidence>
<name>A0A067R0G1_ZOONE</name>
<dbReference type="AlphaFoldDB" id="A0A067R0G1"/>
<accession>A0A067R0G1</accession>
<evidence type="ECO:0000256" key="7">
    <source>
        <dbReference type="ARBA" id="ARBA00023128"/>
    </source>
</evidence>
<gene>
    <name evidence="10" type="ORF">L798_14005</name>
</gene>
<keyword evidence="6 9" id="KW-1133">Transmembrane helix</keyword>
<dbReference type="Proteomes" id="UP000027135">
    <property type="component" value="Unassembled WGS sequence"/>
</dbReference>
<evidence type="ECO:0000256" key="8">
    <source>
        <dbReference type="ARBA" id="ARBA00023136"/>
    </source>
</evidence>
<evidence type="ECO:0000256" key="1">
    <source>
        <dbReference type="ARBA" id="ARBA00004448"/>
    </source>
</evidence>
<organism evidence="10 11">
    <name type="scientific">Zootermopsis nevadensis</name>
    <name type="common">Dampwood termite</name>
    <dbReference type="NCBI Taxonomy" id="136037"/>
    <lineage>
        <taxon>Eukaryota</taxon>
        <taxon>Metazoa</taxon>
        <taxon>Ecdysozoa</taxon>
        <taxon>Arthropoda</taxon>
        <taxon>Hexapoda</taxon>
        <taxon>Insecta</taxon>
        <taxon>Pterygota</taxon>
        <taxon>Neoptera</taxon>
        <taxon>Polyneoptera</taxon>
        <taxon>Dictyoptera</taxon>
        <taxon>Blattodea</taxon>
        <taxon>Blattoidea</taxon>
        <taxon>Termitoidae</taxon>
        <taxon>Termopsidae</taxon>
        <taxon>Zootermopsis</taxon>
    </lineage>
</organism>
<comment type="subcellular location">
    <subcellularLocation>
        <location evidence="1">Mitochondrion inner membrane</location>
        <topology evidence="1">Multi-pass membrane protein</topology>
    </subcellularLocation>
</comment>
<dbReference type="InParanoid" id="A0A067R0G1"/>
<dbReference type="PANTHER" id="PTHR13603:SF1">
    <property type="entry name" value="TRANSMEMBRANE PROTEIN 186"/>
    <property type="match status" value="1"/>
</dbReference>
<keyword evidence="4 9" id="KW-0812">Transmembrane</keyword>
<evidence type="ECO:0000313" key="10">
    <source>
        <dbReference type="EMBL" id="KDR12186.1"/>
    </source>
</evidence>
<dbReference type="STRING" id="136037.A0A067R0G1"/>
<keyword evidence="11" id="KW-1185">Reference proteome</keyword>
<reference evidence="10 11" key="1">
    <citation type="journal article" date="2014" name="Nat. Commun.">
        <title>Molecular traces of alternative social organization in a termite genome.</title>
        <authorList>
            <person name="Terrapon N."/>
            <person name="Li C."/>
            <person name="Robertson H.M."/>
            <person name="Ji L."/>
            <person name="Meng X."/>
            <person name="Booth W."/>
            <person name="Chen Z."/>
            <person name="Childers C.P."/>
            <person name="Glastad K.M."/>
            <person name="Gokhale K."/>
            <person name="Gowin J."/>
            <person name="Gronenberg W."/>
            <person name="Hermansen R.A."/>
            <person name="Hu H."/>
            <person name="Hunt B.G."/>
            <person name="Huylmans A.K."/>
            <person name="Khalil S.M."/>
            <person name="Mitchell R.D."/>
            <person name="Munoz-Torres M.C."/>
            <person name="Mustard J.A."/>
            <person name="Pan H."/>
            <person name="Reese J.T."/>
            <person name="Scharf M.E."/>
            <person name="Sun F."/>
            <person name="Vogel H."/>
            <person name="Xiao J."/>
            <person name="Yang W."/>
            <person name="Yang Z."/>
            <person name="Yang Z."/>
            <person name="Zhou J."/>
            <person name="Zhu J."/>
            <person name="Brent C.S."/>
            <person name="Elsik C.G."/>
            <person name="Goodisman M.A."/>
            <person name="Liberles D.A."/>
            <person name="Roe R.M."/>
            <person name="Vargo E.L."/>
            <person name="Vilcinskas A."/>
            <person name="Wang J."/>
            <person name="Bornberg-Bauer E."/>
            <person name="Korb J."/>
            <person name="Zhang G."/>
            <person name="Liebig J."/>
        </authorList>
    </citation>
    <scope>NUCLEOTIDE SEQUENCE [LARGE SCALE GENOMIC DNA]</scope>
    <source>
        <tissue evidence="10">Whole organism</tissue>
    </source>
</reference>
<keyword evidence="7" id="KW-0496">Mitochondrion</keyword>
<evidence type="ECO:0000256" key="9">
    <source>
        <dbReference type="SAM" id="Phobius"/>
    </source>
</evidence>
<evidence type="ECO:0000256" key="2">
    <source>
        <dbReference type="ARBA" id="ARBA00007020"/>
    </source>
</evidence>
<dbReference type="OMA" id="MTIGDTG"/>